<dbReference type="InterPro" id="IPR011527">
    <property type="entry name" value="ABC1_TM_dom"/>
</dbReference>
<accession>A0A2P5HQC4</accession>
<dbReference type="PROSITE" id="PS50893">
    <property type="entry name" value="ABC_TRANSPORTER_2"/>
    <property type="match status" value="2"/>
</dbReference>
<evidence type="ECO:0000256" key="7">
    <source>
        <dbReference type="ARBA" id="ARBA00023136"/>
    </source>
</evidence>
<name>A0A2P5HQC4_DIAHE</name>
<dbReference type="CDD" id="cd18606">
    <property type="entry name" value="ABC_6TM_YOR1_D2_like"/>
    <property type="match status" value="1"/>
</dbReference>
<feature type="domain" description="ABC transmembrane type-1" evidence="11">
    <location>
        <begin position="168"/>
        <end position="477"/>
    </location>
</feature>
<evidence type="ECO:0000256" key="8">
    <source>
        <dbReference type="SAM" id="MobiDB-lite"/>
    </source>
</evidence>
<dbReference type="OrthoDB" id="6500128at2759"/>
<evidence type="ECO:0000259" key="10">
    <source>
        <dbReference type="PROSITE" id="PS50893"/>
    </source>
</evidence>
<dbReference type="PANTHER" id="PTHR24223:SF464">
    <property type="entry name" value="ABC-TYPE TRANSPORTER CICA"/>
    <property type="match status" value="1"/>
</dbReference>
<dbReference type="EMBL" id="MAVT02000998">
    <property type="protein sequence ID" value="POS72449.1"/>
    <property type="molecule type" value="Genomic_DNA"/>
</dbReference>
<gene>
    <name evidence="12" type="ORF">DHEL01_v209153</name>
</gene>
<dbReference type="InterPro" id="IPR036640">
    <property type="entry name" value="ABC1_TM_sf"/>
</dbReference>
<dbReference type="Pfam" id="PF00005">
    <property type="entry name" value="ABC_tran"/>
    <property type="match status" value="2"/>
</dbReference>
<feature type="transmembrane region" description="Helical" evidence="9">
    <location>
        <begin position="938"/>
        <end position="957"/>
    </location>
</feature>
<dbReference type="InterPro" id="IPR050173">
    <property type="entry name" value="ABC_transporter_C-like"/>
</dbReference>
<keyword evidence="4" id="KW-0547">Nucleotide-binding</keyword>
<keyword evidence="3 9" id="KW-0812">Transmembrane</keyword>
<sequence length="1455" mass="160570">MAKPPAYTSQYGLFNDPEGSTSTVPSVLKGKGSVSSISPVLGVSSDGTSATTSRASGQKQKWWQRLFDMILLWEFKPQKPPPLPSSRTICPEHTAGFFSRLSFSWMTPIMTVGYKRKLETEDLWLVNPDRSIKSMGSGFEEAFRTRITAGAKHPLALALHDTFKLEFWLGGICVLVANICIVCVPIVLRYLLRFIADSYLDKGEQGVGRGIGLVLTIVILQVIQSVGTNQFIYRGFTTGVQARAVLSAAIFEKSLKLSASARLLGAKGSSPKNEKKKQNGDKGNASTGYNNGAIMSIMSSDTQRIDQAAGMFHLIWTSPIAILSAFGVLASNLGYSAVVGFSLLFFGIPGLTLAVRSLLRRRKSINKTTEERVSLMQEVLYSIRFLKYNAWEAPFLTRLNKLRKQEFAATTKLLTTRNAINSVSVSLPILAAMLSFIVYSYSGNALDAASMFSSLALFNALRVPFNLLPLVIGQLADAWSALKRIQDFLVAEEHRETIELLPANSYTPFSDLDSMDGTNEAAIQVSDVEFVWEHDTTKANSEQDVFSISSLNFSVAHGELLAVVGAVGSGKTSLLSGLAGQMRQTRGRVAMVSESEGPASRALCPQQAWIQNTTLRGNILFGSPFDASWYQEVVDACCLGPDIDNLSAGDLTEIGERGVNLSGGQQQRINLARAIYANRDVILMDDPLSAVDAHVGRHMFEHAICGVLKNKTRILSSHNLDVLRRCDRVLWLEDGRISGLGTFGDLIAHNSGFQNLMKSSNIMQHSDKASQDEQPDSVAGPRSTGNNKTTESGLLIKNDEIPDGDVPWRVYKSYFSSSGSALFAFIPLVLLVLAQSSNTLTSVWLSWWIQDTRGLDRETYVAIYVFFAVIQTLLSFLFAAGVSVLGSRASRRLLEAATTRIVKAPLDFHASQPMGRMMTRFSRDVEVMDNQLPDALRMFSYTVAVITSIFTLIIVYFHYFGIALVPLSIAFFCWTIYYRASARQFKRHESVFRAALFARFGEALSGVQTIRAYGEQARFTDTIHRAIDEANAAGFLTLSNQRWLTARLDLVAIGVVLTTGLLVVLMHKQADPGNSGVVLSYVLSTTQMVQLVVRQLAEVDSAMNSTERLHEYATELPMEDVSVGEKHNHLDDETRQSPKSWVTHGAIRMENLHMRYRPDLPFVLRGLNLRIKSGEKLAVVGRTGAGKTSITAALFRLVPDGLAAGRIEIDGTDISTVPLSSHRASLSVIPQDPTLFKGTIRSNLDPFGNKTDMQLWSALRQVGMKGTSRPPTGTEKSGYPEPEAIDLQFMASRMQKAQNPRTQNAALNKVSLDSVVEEQGANFSQGQRQLLALARVLVQDSKIVVFDEATSSIDMETEIFIQNAMKRNLRDKTVIAIAHRLRTILDYDRVLVLDRGMMLECDSPYNLWKRRGTQFRSMCDKSGIQAVDFKQDSKGDNRRSSWLIEVSQIMAQIRG</sequence>
<dbReference type="SUPFAM" id="SSF52540">
    <property type="entry name" value="P-loop containing nucleoside triphosphate hydrolases"/>
    <property type="match status" value="2"/>
</dbReference>
<keyword evidence="6 9" id="KW-1133">Transmembrane helix</keyword>
<keyword evidence="5" id="KW-0067">ATP-binding</keyword>
<feature type="region of interest" description="Disordered" evidence="8">
    <location>
        <begin position="764"/>
        <end position="793"/>
    </location>
</feature>
<feature type="transmembrane region" description="Helical" evidence="9">
    <location>
        <begin position="335"/>
        <end position="359"/>
    </location>
</feature>
<dbReference type="Gene3D" id="3.40.50.300">
    <property type="entry name" value="P-loop containing nucleotide triphosphate hydrolases"/>
    <property type="match status" value="2"/>
</dbReference>
<dbReference type="InParanoid" id="A0A2P5HQC4"/>
<evidence type="ECO:0000256" key="6">
    <source>
        <dbReference type="ARBA" id="ARBA00022989"/>
    </source>
</evidence>
<feature type="transmembrane region" description="Helical" evidence="9">
    <location>
        <begin position="167"/>
        <end position="192"/>
    </location>
</feature>
<feature type="transmembrane region" description="Helical" evidence="9">
    <location>
        <begin position="822"/>
        <end position="849"/>
    </location>
</feature>
<keyword evidence="2" id="KW-0813">Transport</keyword>
<feature type="region of interest" description="Disordered" evidence="8">
    <location>
        <begin position="266"/>
        <end position="287"/>
    </location>
</feature>
<feature type="compositionally biased region" description="Polar residues" evidence="8">
    <location>
        <begin position="783"/>
        <end position="792"/>
    </location>
</feature>
<evidence type="ECO:0000256" key="1">
    <source>
        <dbReference type="ARBA" id="ARBA00004141"/>
    </source>
</evidence>
<organism evidence="12 13">
    <name type="scientific">Diaporthe helianthi</name>
    <dbReference type="NCBI Taxonomy" id="158607"/>
    <lineage>
        <taxon>Eukaryota</taxon>
        <taxon>Fungi</taxon>
        <taxon>Dikarya</taxon>
        <taxon>Ascomycota</taxon>
        <taxon>Pezizomycotina</taxon>
        <taxon>Sordariomycetes</taxon>
        <taxon>Sordariomycetidae</taxon>
        <taxon>Diaporthales</taxon>
        <taxon>Diaporthaceae</taxon>
        <taxon>Diaporthe</taxon>
    </lineage>
</organism>
<dbReference type="Gene3D" id="1.20.1560.10">
    <property type="entry name" value="ABC transporter type 1, transmembrane domain"/>
    <property type="match status" value="2"/>
</dbReference>
<feature type="domain" description="ABC transporter" evidence="10">
    <location>
        <begin position="1147"/>
        <end position="1420"/>
    </location>
</feature>
<feature type="domain" description="ABC transmembrane type-1" evidence="11">
    <location>
        <begin position="828"/>
        <end position="1101"/>
    </location>
</feature>
<feature type="transmembrane region" description="Helical" evidence="9">
    <location>
        <begin position="419"/>
        <end position="439"/>
    </location>
</feature>
<dbReference type="InterPro" id="IPR003593">
    <property type="entry name" value="AAA+_ATPase"/>
</dbReference>
<dbReference type="SMART" id="SM00382">
    <property type="entry name" value="AAA"/>
    <property type="match status" value="2"/>
</dbReference>
<dbReference type="InterPro" id="IPR017871">
    <property type="entry name" value="ABC_transporter-like_CS"/>
</dbReference>
<evidence type="ECO:0000259" key="11">
    <source>
        <dbReference type="PROSITE" id="PS50929"/>
    </source>
</evidence>
<dbReference type="Proteomes" id="UP000094444">
    <property type="component" value="Unassembled WGS sequence"/>
</dbReference>
<evidence type="ECO:0000313" key="13">
    <source>
        <dbReference type="Proteomes" id="UP000094444"/>
    </source>
</evidence>
<dbReference type="FunFam" id="3.40.50.300:FF:000997">
    <property type="entry name" value="Multidrug resistance-associated protein 1"/>
    <property type="match status" value="1"/>
</dbReference>
<evidence type="ECO:0000256" key="9">
    <source>
        <dbReference type="SAM" id="Phobius"/>
    </source>
</evidence>
<comment type="caution">
    <text evidence="12">The sequence shown here is derived from an EMBL/GenBank/DDBJ whole genome shotgun (WGS) entry which is preliminary data.</text>
</comment>
<feature type="transmembrane region" description="Helical" evidence="9">
    <location>
        <begin position="861"/>
        <end position="885"/>
    </location>
</feature>
<feature type="transmembrane region" description="Helical" evidence="9">
    <location>
        <begin position="451"/>
        <end position="476"/>
    </location>
</feature>
<dbReference type="InterPro" id="IPR027417">
    <property type="entry name" value="P-loop_NTPase"/>
</dbReference>
<keyword evidence="7 9" id="KW-0472">Membrane</keyword>
<feature type="transmembrane region" description="Helical" evidence="9">
    <location>
        <begin position="1048"/>
        <end position="1066"/>
    </location>
</feature>
<evidence type="ECO:0000256" key="5">
    <source>
        <dbReference type="ARBA" id="ARBA00022840"/>
    </source>
</evidence>
<dbReference type="GO" id="GO:0016887">
    <property type="term" value="F:ATP hydrolysis activity"/>
    <property type="evidence" value="ECO:0007669"/>
    <property type="project" value="InterPro"/>
</dbReference>
<dbReference type="CDD" id="cd03244">
    <property type="entry name" value="ABCC_MRP_domain2"/>
    <property type="match status" value="1"/>
</dbReference>
<comment type="subcellular location">
    <subcellularLocation>
        <location evidence="1">Membrane</location>
        <topology evidence="1">Multi-pass membrane protein</topology>
    </subcellularLocation>
</comment>
<dbReference type="GO" id="GO:0016020">
    <property type="term" value="C:membrane"/>
    <property type="evidence" value="ECO:0007669"/>
    <property type="project" value="UniProtKB-SubCell"/>
</dbReference>
<evidence type="ECO:0000256" key="3">
    <source>
        <dbReference type="ARBA" id="ARBA00022692"/>
    </source>
</evidence>
<dbReference type="GO" id="GO:0140359">
    <property type="term" value="F:ABC-type transporter activity"/>
    <property type="evidence" value="ECO:0007669"/>
    <property type="project" value="InterPro"/>
</dbReference>
<dbReference type="STRING" id="158607.A0A2P5HQC4"/>
<protein>
    <submittedName>
        <fullName evidence="12">ABC transporter</fullName>
    </submittedName>
</protein>
<proteinExistence type="predicted"/>
<dbReference type="FunFam" id="1.20.1560.10:FF:000010">
    <property type="entry name" value="Multidrug resistance-associated ABC transporter"/>
    <property type="match status" value="1"/>
</dbReference>
<dbReference type="SUPFAM" id="SSF90123">
    <property type="entry name" value="ABC transporter transmembrane region"/>
    <property type="match status" value="2"/>
</dbReference>
<dbReference type="GO" id="GO:0005524">
    <property type="term" value="F:ATP binding"/>
    <property type="evidence" value="ECO:0007669"/>
    <property type="project" value="UniProtKB-KW"/>
</dbReference>
<reference evidence="12" key="1">
    <citation type="submission" date="2017-09" db="EMBL/GenBank/DDBJ databases">
        <title>Polyketide synthases of a Diaporthe helianthi virulent isolate.</title>
        <authorList>
            <person name="Baroncelli R."/>
        </authorList>
    </citation>
    <scope>NUCLEOTIDE SEQUENCE [LARGE SCALE GENOMIC DNA]</scope>
    <source>
        <strain evidence="12">7/96</strain>
    </source>
</reference>
<feature type="transmembrane region" description="Helical" evidence="9">
    <location>
        <begin position="308"/>
        <end position="329"/>
    </location>
</feature>
<dbReference type="CDD" id="cd03250">
    <property type="entry name" value="ABCC_MRP_domain1"/>
    <property type="match status" value="1"/>
</dbReference>
<evidence type="ECO:0000256" key="2">
    <source>
        <dbReference type="ARBA" id="ARBA00022448"/>
    </source>
</evidence>
<dbReference type="PANTHER" id="PTHR24223">
    <property type="entry name" value="ATP-BINDING CASSETTE SUB-FAMILY C"/>
    <property type="match status" value="1"/>
</dbReference>
<evidence type="ECO:0000256" key="4">
    <source>
        <dbReference type="ARBA" id="ARBA00022741"/>
    </source>
</evidence>
<dbReference type="PROSITE" id="PS50929">
    <property type="entry name" value="ABC_TM1F"/>
    <property type="match status" value="2"/>
</dbReference>
<keyword evidence="13" id="KW-1185">Reference proteome</keyword>
<dbReference type="Pfam" id="PF00664">
    <property type="entry name" value="ABC_membrane"/>
    <property type="match status" value="2"/>
</dbReference>
<feature type="domain" description="ABC transporter" evidence="10">
    <location>
        <begin position="523"/>
        <end position="759"/>
    </location>
</feature>
<evidence type="ECO:0000313" key="12">
    <source>
        <dbReference type="EMBL" id="POS72449.1"/>
    </source>
</evidence>
<dbReference type="FunCoup" id="A0A2P5HQC4">
    <property type="interactions" value="233"/>
</dbReference>
<dbReference type="PROSITE" id="PS00211">
    <property type="entry name" value="ABC_TRANSPORTER_1"/>
    <property type="match status" value="2"/>
</dbReference>
<dbReference type="InterPro" id="IPR003439">
    <property type="entry name" value="ABC_transporter-like_ATP-bd"/>
</dbReference>
<dbReference type="CDD" id="cd18597">
    <property type="entry name" value="ABC_6TM_YOR1_D1_like"/>
    <property type="match status" value="1"/>
</dbReference>
<feature type="transmembrane region" description="Helical" evidence="9">
    <location>
        <begin position="963"/>
        <end position="980"/>
    </location>
</feature>